<organism evidence="3 4">
    <name type="scientific">Aquipseudomonas alcaligenes</name>
    <name type="common">Pseudomonas alcaligenes</name>
    <dbReference type="NCBI Taxonomy" id="43263"/>
    <lineage>
        <taxon>Bacteria</taxon>
        <taxon>Pseudomonadati</taxon>
        <taxon>Pseudomonadota</taxon>
        <taxon>Gammaproteobacteria</taxon>
        <taxon>Pseudomonadales</taxon>
        <taxon>Pseudomonadaceae</taxon>
        <taxon>Aquipseudomonas</taxon>
    </lineage>
</organism>
<feature type="domain" description="DUF1508" evidence="2">
    <location>
        <begin position="61"/>
        <end position="108"/>
    </location>
</feature>
<dbReference type="Proteomes" id="UP000321110">
    <property type="component" value="Unassembled WGS sequence"/>
</dbReference>
<dbReference type="InterPro" id="IPR010879">
    <property type="entry name" value="DUF1508"/>
</dbReference>
<name>A0A5C7WC00_AQUAC</name>
<proteinExistence type="inferred from homology"/>
<dbReference type="PANTHER" id="PTHR40606">
    <property type="match status" value="1"/>
</dbReference>
<gene>
    <name evidence="3" type="ORF">E6Q69_01185</name>
</gene>
<dbReference type="EMBL" id="SSFO01000022">
    <property type="protein sequence ID" value="TXI35601.1"/>
    <property type="molecule type" value="Genomic_DNA"/>
</dbReference>
<dbReference type="InterPro" id="IPR051141">
    <property type="entry name" value="UPF0339_domain"/>
</dbReference>
<dbReference type="AlphaFoldDB" id="A0A5C7WC00"/>
<sequence length="110" mass="11557">MASKFHLKKASNEQFHFNLHAGNGEIILSSEQYKAKQSALDGIESVRKNAPREGAFEVKAASGGKYHFVLKASNGQVIGTSQLYASEAGAKAGCDSVRSSAPGASVQDDA</sequence>
<comment type="caution">
    <text evidence="3">The sequence shown here is derived from an EMBL/GenBank/DDBJ whole genome shotgun (WGS) entry which is preliminary data.</text>
</comment>
<protein>
    <submittedName>
        <fullName evidence="3">DUF1508 domain-containing protein</fullName>
    </submittedName>
</protein>
<comment type="similarity">
    <text evidence="1">Belongs to the UPF0339 family. Duplicated subfamily.</text>
</comment>
<evidence type="ECO:0000313" key="3">
    <source>
        <dbReference type="EMBL" id="TXI35601.1"/>
    </source>
</evidence>
<dbReference type="Pfam" id="PF07411">
    <property type="entry name" value="DUF1508"/>
    <property type="match status" value="2"/>
</dbReference>
<dbReference type="PANTHER" id="PTHR40606:SF1">
    <property type="entry name" value="UPF0339 PROTEIN YEGP"/>
    <property type="match status" value="1"/>
</dbReference>
<evidence type="ECO:0000256" key="1">
    <source>
        <dbReference type="ARBA" id="ARBA00007576"/>
    </source>
</evidence>
<evidence type="ECO:0000259" key="2">
    <source>
        <dbReference type="Pfam" id="PF07411"/>
    </source>
</evidence>
<dbReference type="InterPro" id="IPR036913">
    <property type="entry name" value="YegP-like_sf"/>
</dbReference>
<feature type="domain" description="DUF1508" evidence="2">
    <location>
        <begin position="10"/>
        <end position="53"/>
    </location>
</feature>
<evidence type="ECO:0000313" key="4">
    <source>
        <dbReference type="Proteomes" id="UP000321110"/>
    </source>
</evidence>
<dbReference type="Gene3D" id="2.30.29.80">
    <property type="match status" value="1"/>
</dbReference>
<reference evidence="3 4" key="1">
    <citation type="submission" date="2018-09" db="EMBL/GenBank/DDBJ databases">
        <title>Metagenome Assembled Genomes from an Advanced Water Purification Facility.</title>
        <authorList>
            <person name="Stamps B.W."/>
            <person name="Spear J.R."/>
        </authorList>
    </citation>
    <scope>NUCLEOTIDE SEQUENCE [LARGE SCALE GENOMIC DNA]</scope>
    <source>
        <strain evidence="3">Bin_52_1</strain>
    </source>
</reference>
<accession>A0A5C7WC00</accession>
<dbReference type="SUPFAM" id="SSF160113">
    <property type="entry name" value="YegP-like"/>
    <property type="match status" value="2"/>
</dbReference>